<dbReference type="EMBL" id="FNNO01000003">
    <property type="protein sequence ID" value="SDW49926.1"/>
    <property type="molecule type" value="Genomic_DNA"/>
</dbReference>
<name>A0A8X8IDF7_9BACT</name>
<dbReference type="AlphaFoldDB" id="A0A8X8IDF7"/>
<dbReference type="InterPro" id="IPR016181">
    <property type="entry name" value="Acyl_CoA_acyltransferase"/>
</dbReference>
<accession>A0A8X8IDF7</accession>
<dbReference type="Proteomes" id="UP000198711">
    <property type="component" value="Unassembled WGS sequence"/>
</dbReference>
<dbReference type="InterPro" id="IPR051531">
    <property type="entry name" value="N-acetyltransferase"/>
</dbReference>
<gene>
    <name evidence="2" type="ORF">SAMN05444410_103127</name>
</gene>
<dbReference type="PANTHER" id="PTHR43792">
    <property type="entry name" value="GNAT FAMILY, PUTATIVE (AFU_ORTHOLOGUE AFUA_3G00765)-RELATED-RELATED"/>
    <property type="match status" value="1"/>
</dbReference>
<evidence type="ECO:0000313" key="3">
    <source>
        <dbReference type="Proteomes" id="UP000198711"/>
    </source>
</evidence>
<dbReference type="GO" id="GO:0016747">
    <property type="term" value="F:acyltransferase activity, transferring groups other than amino-acyl groups"/>
    <property type="evidence" value="ECO:0007669"/>
    <property type="project" value="InterPro"/>
</dbReference>
<dbReference type="SUPFAM" id="SSF55729">
    <property type="entry name" value="Acyl-CoA N-acyltransferases (Nat)"/>
    <property type="match status" value="1"/>
</dbReference>
<comment type="caution">
    <text evidence="2">The sequence shown here is derived from an EMBL/GenBank/DDBJ whole genome shotgun (WGS) entry which is preliminary data.</text>
</comment>
<protein>
    <submittedName>
        <fullName evidence="2">Protein N-acetyltransferase, RimJ/RimL family</fullName>
    </submittedName>
</protein>
<proteinExistence type="predicted"/>
<dbReference type="PANTHER" id="PTHR43792:SF1">
    <property type="entry name" value="N-ACETYLTRANSFERASE DOMAIN-CONTAINING PROTEIN"/>
    <property type="match status" value="1"/>
</dbReference>
<sequence>MQIFETARLTVRRFAQEDAEDFYRFNSHPVVMQYIRPVKNRTECDAFLTENLNLYQPGSCLGRYFVADKHTGHFVGTFSLLYMSGTDDIHIGYGLMPECWGRGYAVELLKAGIGYFFNNTKRAVIFAITEPANTASRKVLEKAGFMRKVPVTQQQKPLDLFYMNREDYRA</sequence>
<feature type="domain" description="N-acetyltransferase" evidence="1">
    <location>
        <begin position="9"/>
        <end position="168"/>
    </location>
</feature>
<dbReference type="RefSeq" id="WP_092722684.1">
    <property type="nucleotide sequence ID" value="NZ_FNNO01000003.1"/>
</dbReference>
<dbReference type="Gene3D" id="3.40.630.30">
    <property type="match status" value="1"/>
</dbReference>
<organism evidence="2 3">
    <name type="scientific">Hydrobacter penzbergensis</name>
    <dbReference type="NCBI Taxonomy" id="1235997"/>
    <lineage>
        <taxon>Bacteria</taxon>
        <taxon>Pseudomonadati</taxon>
        <taxon>Bacteroidota</taxon>
        <taxon>Chitinophagia</taxon>
        <taxon>Chitinophagales</taxon>
        <taxon>Chitinophagaceae</taxon>
        <taxon>Hydrobacter</taxon>
    </lineage>
</organism>
<evidence type="ECO:0000259" key="1">
    <source>
        <dbReference type="PROSITE" id="PS51186"/>
    </source>
</evidence>
<dbReference type="Pfam" id="PF13302">
    <property type="entry name" value="Acetyltransf_3"/>
    <property type="match status" value="1"/>
</dbReference>
<keyword evidence="3" id="KW-1185">Reference proteome</keyword>
<evidence type="ECO:0000313" key="2">
    <source>
        <dbReference type="EMBL" id="SDW49926.1"/>
    </source>
</evidence>
<dbReference type="InterPro" id="IPR000182">
    <property type="entry name" value="GNAT_dom"/>
</dbReference>
<dbReference type="PROSITE" id="PS51186">
    <property type="entry name" value="GNAT"/>
    <property type="match status" value="1"/>
</dbReference>
<reference evidence="2 3" key="1">
    <citation type="submission" date="2016-10" db="EMBL/GenBank/DDBJ databases">
        <authorList>
            <person name="Varghese N."/>
            <person name="Submissions S."/>
        </authorList>
    </citation>
    <scope>NUCLEOTIDE SEQUENCE [LARGE SCALE GENOMIC DNA]</scope>
    <source>
        <strain evidence="2 3">DSM 25353</strain>
    </source>
</reference>